<gene>
    <name evidence="1" type="ORF">F4820DRAFT_172294</name>
</gene>
<proteinExistence type="predicted"/>
<dbReference type="EMBL" id="MU393442">
    <property type="protein sequence ID" value="KAI4868023.1"/>
    <property type="molecule type" value="Genomic_DNA"/>
</dbReference>
<evidence type="ECO:0000313" key="1">
    <source>
        <dbReference type="EMBL" id="KAI4868023.1"/>
    </source>
</evidence>
<organism evidence="1 2">
    <name type="scientific">Hypoxylon rubiginosum</name>
    <dbReference type="NCBI Taxonomy" id="110542"/>
    <lineage>
        <taxon>Eukaryota</taxon>
        <taxon>Fungi</taxon>
        <taxon>Dikarya</taxon>
        <taxon>Ascomycota</taxon>
        <taxon>Pezizomycotina</taxon>
        <taxon>Sordariomycetes</taxon>
        <taxon>Xylariomycetidae</taxon>
        <taxon>Xylariales</taxon>
        <taxon>Hypoxylaceae</taxon>
        <taxon>Hypoxylon</taxon>
    </lineage>
</organism>
<reference evidence="1 2" key="1">
    <citation type="journal article" date="2022" name="New Phytol.">
        <title>Ecological generalism drives hyperdiversity of secondary metabolite gene clusters in xylarialean endophytes.</title>
        <authorList>
            <person name="Franco M.E.E."/>
            <person name="Wisecaver J.H."/>
            <person name="Arnold A.E."/>
            <person name="Ju Y.M."/>
            <person name="Slot J.C."/>
            <person name="Ahrendt S."/>
            <person name="Moore L.P."/>
            <person name="Eastman K.E."/>
            <person name="Scott K."/>
            <person name="Konkel Z."/>
            <person name="Mondo S.J."/>
            <person name="Kuo A."/>
            <person name="Hayes R.D."/>
            <person name="Haridas S."/>
            <person name="Andreopoulos B."/>
            <person name="Riley R."/>
            <person name="LaButti K."/>
            <person name="Pangilinan J."/>
            <person name="Lipzen A."/>
            <person name="Amirebrahimi M."/>
            <person name="Yan J."/>
            <person name="Adam C."/>
            <person name="Keymanesh K."/>
            <person name="Ng V."/>
            <person name="Louie K."/>
            <person name="Northen T."/>
            <person name="Drula E."/>
            <person name="Henrissat B."/>
            <person name="Hsieh H.M."/>
            <person name="Youens-Clark K."/>
            <person name="Lutzoni F."/>
            <person name="Miadlikowska J."/>
            <person name="Eastwood D.C."/>
            <person name="Hamelin R.C."/>
            <person name="Grigoriev I.V."/>
            <person name="U'Ren J.M."/>
        </authorList>
    </citation>
    <scope>NUCLEOTIDE SEQUENCE [LARGE SCALE GENOMIC DNA]</scope>
    <source>
        <strain evidence="1 2">CBS 119005</strain>
    </source>
</reference>
<name>A0ACB9Z944_9PEZI</name>
<evidence type="ECO:0000313" key="2">
    <source>
        <dbReference type="Proteomes" id="UP001497700"/>
    </source>
</evidence>
<sequence length="534" mass="58116">MDMPSQNDSPVRGTKRKYAGDGSEMRDSGNELATIADPTISSPTVTPDTHLVPVPLVPRNDDYFKTLYTKETDFRLLGERDPEFKAVLRHGSSLDFTDPASVMQLTKTLLKLDFGLRVDLPADRLCPPVPNRHNYILWLKDLLDSSAPSYRGAYEPGRGVVGLDVGTGASLVYPLLGCAQRPAWSFVATDVDARSLAYARRNAAINGVQSRVRIVGPRDAAATDPLVPLDELGLDSIDFVMTNPPFYASAAELADLARQKARPPSGACTGAPVEMVYADGGEVGFVRRLVDESLVLRERVQWYTAMLGKQSSLDVLIADLRGRGGVTNYAVTAFVQGSRTRRWAVGWSFGARRPGASASRGCEPPGGKKLLPPSTEATVATWPVEEEAVDSSSSSSTERLGRAVCEAVATLDLVSWSWDRTRSRGLGFADGNVWSRAYRRKKARGVHPITTTSGDGDKDNPASSPGQKQQQQQQQRCEQCAFGFSVEVRTSKDPGETGKEDNVVAVVVVRWLQGNDHVLFESFAGFLRNSLRLP</sequence>
<dbReference type="Proteomes" id="UP001497700">
    <property type="component" value="Unassembled WGS sequence"/>
</dbReference>
<protein>
    <submittedName>
        <fullName evidence="1">Uncharacterized protein</fullName>
    </submittedName>
</protein>
<keyword evidence="2" id="KW-1185">Reference proteome</keyword>
<accession>A0ACB9Z944</accession>
<comment type="caution">
    <text evidence="1">The sequence shown here is derived from an EMBL/GenBank/DDBJ whole genome shotgun (WGS) entry which is preliminary data.</text>
</comment>